<dbReference type="AlphaFoldDB" id="A0A174TWY5"/>
<gene>
    <name evidence="2" type="ORF">ERS852557_02808</name>
</gene>
<dbReference type="PANTHER" id="PTHR35532">
    <property type="entry name" value="SIMILAR TO POLYHYDROXYALKANOATE DEPOLYMERASE"/>
    <property type="match status" value="1"/>
</dbReference>
<proteinExistence type="predicted"/>
<feature type="domain" description="Transglutaminase-like" evidence="1">
    <location>
        <begin position="212"/>
        <end position="285"/>
    </location>
</feature>
<evidence type="ECO:0000313" key="2">
    <source>
        <dbReference type="EMBL" id="CUQ12951.1"/>
    </source>
</evidence>
<evidence type="ECO:0000259" key="1">
    <source>
        <dbReference type="Pfam" id="PF01841"/>
    </source>
</evidence>
<sequence>MQIYFFTMKNIYLFIVSLFFFYTGCDTQQTKYPFSVETVLAKAGNNRKELEKALDYFYKQGDSIKIKAIEFLVAHMDIHYSETYYWKTREGKRVDFSEFDYANLETAVKAIDSMRKKYGSLDFQDTIIYDVNSLTGKYLINNVNHAVDTWRLSEYKDIPFNDFCEYILPYRVTVEPVTEWRKEYCKRYHWLTDSLQNKPLENVLDYAAIDYKDWFTFTYGSETRNEPLSRLSAQQLLFRKKGACEDIAALETFIFRSQGIPAAYISVPLWATSAGAHFSNTVFDTKMKPVKLDVTTHAVVDHPLDREPSKVIRYTYSSQPGTLASKEKEECIPTGFLQKTNYIDVTHEYWETSDVTIPLFNDTTHIIYACMFSMGKWNAEWWGERMENSVTFHNMPRGVVILPMIYKEHQLIPIGYPIVNGYNHQLYLVPDLLHTMTVEIEEQDRYLRFRPDKKYELFYWDNAWISLGTQVATMDADCLQFNQVPQNVLMLLVPEYSERKERPFIIMPDGTRYWW</sequence>
<accession>A0A174TWY5</accession>
<reference evidence="2 3" key="1">
    <citation type="submission" date="2015-09" db="EMBL/GenBank/DDBJ databases">
        <authorList>
            <consortium name="Pathogen Informatics"/>
        </authorList>
    </citation>
    <scope>NUCLEOTIDE SEQUENCE [LARGE SCALE GENOMIC DNA]</scope>
    <source>
        <strain evidence="2 3">2789STDY5834945</strain>
    </source>
</reference>
<dbReference type="Gene3D" id="3.10.620.30">
    <property type="match status" value="1"/>
</dbReference>
<protein>
    <submittedName>
        <fullName evidence="2">F5/8 type C domain</fullName>
    </submittedName>
</protein>
<dbReference type="SUPFAM" id="SSF54001">
    <property type="entry name" value="Cysteine proteinases"/>
    <property type="match status" value="1"/>
</dbReference>
<dbReference type="Pfam" id="PF01841">
    <property type="entry name" value="Transglut_core"/>
    <property type="match status" value="1"/>
</dbReference>
<dbReference type="EMBL" id="CZBI01000003">
    <property type="protein sequence ID" value="CUQ12951.1"/>
    <property type="molecule type" value="Genomic_DNA"/>
</dbReference>
<dbReference type="Proteomes" id="UP000095541">
    <property type="component" value="Unassembled WGS sequence"/>
</dbReference>
<dbReference type="InterPro" id="IPR038765">
    <property type="entry name" value="Papain-like_cys_pep_sf"/>
</dbReference>
<dbReference type="InterPro" id="IPR002931">
    <property type="entry name" value="Transglutaminase-like"/>
</dbReference>
<dbReference type="PANTHER" id="PTHR35532:SF5">
    <property type="entry name" value="CARBOHYDRATE-BINDING DOMAIN-CONTAINING PROTEIN"/>
    <property type="match status" value="1"/>
</dbReference>
<evidence type="ECO:0000313" key="3">
    <source>
        <dbReference type="Proteomes" id="UP000095541"/>
    </source>
</evidence>
<organism evidence="2 3">
    <name type="scientific">Bacteroides thetaiotaomicron</name>
    <dbReference type="NCBI Taxonomy" id="818"/>
    <lineage>
        <taxon>Bacteria</taxon>
        <taxon>Pseudomonadati</taxon>
        <taxon>Bacteroidota</taxon>
        <taxon>Bacteroidia</taxon>
        <taxon>Bacteroidales</taxon>
        <taxon>Bacteroidaceae</taxon>
        <taxon>Bacteroides</taxon>
    </lineage>
</organism>
<name>A0A174TWY5_BACT4</name>